<keyword evidence="2" id="KW-1185">Reference proteome</keyword>
<protein>
    <submittedName>
        <fullName evidence="1">GDYXXLXY protein</fullName>
    </submittedName>
</protein>
<dbReference type="Proteomes" id="UP000012371">
    <property type="component" value="Unassembled WGS sequence"/>
</dbReference>
<proteinExistence type="predicted"/>
<accession>N1VZX5</accession>
<dbReference type="InterPro" id="IPR025833">
    <property type="entry name" value="GDYXXLXY"/>
</dbReference>
<dbReference type="Pfam" id="PF14345">
    <property type="entry name" value="GDYXXLXY"/>
    <property type="match status" value="1"/>
</dbReference>
<organism evidence="1 2">
    <name type="scientific">Leptospira terpstrae serovar Hualin str. LT 11-33 = ATCC 700639</name>
    <dbReference type="NCBI Taxonomy" id="1257025"/>
    <lineage>
        <taxon>Bacteria</taxon>
        <taxon>Pseudomonadati</taxon>
        <taxon>Spirochaetota</taxon>
        <taxon>Spirochaetia</taxon>
        <taxon>Leptospirales</taxon>
        <taxon>Leptospiraceae</taxon>
        <taxon>Leptospira</taxon>
    </lineage>
</organism>
<evidence type="ECO:0000313" key="1">
    <source>
        <dbReference type="EMBL" id="EMY60976.1"/>
    </source>
</evidence>
<sequence>MKEKTTLILLVNLLLLFGFLTQAVLKKEKIRAEGHLIFLPLLPKDPRSLMQGDYMILNYDWTFLEKEENVKAPRRGCLVFRIEEELFVPVRLQSSFTDLKVSEFCLQYYRSEYDLKIGAESYFFQEGDADLYAEAKFAGIRFMEKNQNGDKLLVGLYDKNKHLLGRKN</sequence>
<evidence type="ECO:0000313" key="2">
    <source>
        <dbReference type="Proteomes" id="UP000012371"/>
    </source>
</evidence>
<dbReference type="AlphaFoldDB" id="N1VZX5"/>
<dbReference type="OrthoDB" id="4868247at2"/>
<dbReference type="STRING" id="1257025.LEP1GSC203_1185"/>
<comment type="caution">
    <text evidence="1">The sequence shown here is derived from an EMBL/GenBank/DDBJ whole genome shotgun (WGS) entry which is preliminary data.</text>
</comment>
<dbReference type="RefSeq" id="WP_002973634.1">
    <property type="nucleotide sequence ID" value="NZ_AOGW02000010.1"/>
</dbReference>
<name>N1VZX5_9LEPT</name>
<dbReference type="EMBL" id="AOGW02000010">
    <property type="protein sequence ID" value="EMY60976.1"/>
    <property type="molecule type" value="Genomic_DNA"/>
</dbReference>
<reference evidence="1" key="1">
    <citation type="submission" date="2013-03" db="EMBL/GenBank/DDBJ databases">
        <authorList>
            <person name="Harkins D.M."/>
            <person name="Durkin A.S."/>
            <person name="Brinkac L.M."/>
            <person name="Haft D.H."/>
            <person name="Selengut J.D."/>
            <person name="Sanka R."/>
            <person name="DePew J."/>
            <person name="Purushe J."/>
            <person name="Hartskeerl R.A."/>
            <person name="Ahmed A."/>
            <person name="van der Linden H."/>
            <person name="Goris M.G.A."/>
            <person name="Vinetz J.M."/>
            <person name="Sutton G.G."/>
            <person name="Nierman W.C."/>
            <person name="Fouts D.E."/>
        </authorList>
    </citation>
    <scope>NUCLEOTIDE SEQUENCE [LARGE SCALE GENOMIC DNA]</scope>
    <source>
        <strain evidence="1">LT 11-33</strain>
    </source>
</reference>
<gene>
    <name evidence="1" type="ORF">LEP1GSC203_1185</name>
</gene>